<dbReference type="PANTHER" id="PTHR10438">
    <property type="entry name" value="THIOREDOXIN"/>
    <property type="match status" value="1"/>
</dbReference>
<dbReference type="InterPro" id="IPR013766">
    <property type="entry name" value="Thioredoxin_domain"/>
</dbReference>
<organism evidence="2 3">
    <name type="scientific">Tritrichomonas musculus</name>
    <dbReference type="NCBI Taxonomy" id="1915356"/>
    <lineage>
        <taxon>Eukaryota</taxon>
        <taxon>Metamonada</taxon>
        <taxon>Parabasalia</taxon>
        <taxon>Tritrichomonadida</taxon>
        <taxon>Tritrichomonadidae</taxon>
        <taxon>Tritrichomonas</taxon>
    </lineage>
</organism>
<comment type="caution">
    <text evidence="2">The sequence shown here is derived from an EMBL/GenBank/DDBJ whole genome shotgun (WGS) entry which is preliminary data.</text>
</comment>
<dbReference type="Proteomes" id="UP001470230">
    <property type="component" value="Unassembled WGS sequence"/>
</dbReference>
<evidence type="ECO:0000259" key="1">
    <source>
        <dbReference type="PROSITE" id="PS51352"/>
    </source>
</evidence>
<dbReference type="Pfam" id="PF00085">
    <property type="entry name" value="Thioredoxin"/>
    <property type="match status" value="1"/>
</dbReference>
<dbReference type="SUPFAM" id="SSF52833">
    <property type="entry name" value="Thioredoxin-like"/>
    <property type="match status" value="1"/>
</dbReference>
<name>A0ABR2K672_9EUKA</name>
<dbReference type="InterPro" id="IPR036249">
    <property type="entry name" value="Thioredoxin-like_sf"/>
</dbReference>
<evidence type="ECO:0000313" key="3">
    <source>
        <dbReference type="Proteomes" id="UP001470230"/>
    </source>
</evidence>
<feature type="domain" description="Thioredoxin" evidence="1">
    <location>
        <begin position="1"/>
        <end position="122"/>
    </location>
</feature>
<protein>
    <recommendedName>
        <fullName evidence="1">Thioredoxin domain-containing protein</fullName>
    </recommendedName>
</protein>
<proteinExistence type="predicted"/>
<evidence type="ECO:0000313" key="2">
    <source>
        <dbReference type="EMBL" id="KAK8886363.1"/>
    </source>
</evidence>
<dbReference type="Gene3D" id="3.40.30.10">
    <property type="entry name" value="Glutaredoxin"/>
    <property type="match status" value="1"/>
</dbReference>
<dbReference type="PROSITE" id="PS51352">
    <property type="entry name" value="THIOREDOXIN_2"/>
    <property type="match status" value="1"/>
</dbReference>
<dbReference type="PANTHER" id="PTHR10438:SF468">
    <property type="entry name" value="THIOREDOXIN-1-RELATED"/>
    <property type="match status" value="1"/>
</dbReference>
<keyword evidence="3" id="KW-1185">Reference proteome</keyword>
<dbReference type="InterPro" id="IPR050620">
    <property type="entry name" value="Thioredoxin_H-type-like"/>
</dbReference>
<accession>A0ABR2K672</accession>
<gene>
    <name evidence="2" type="ORF">M9Y10_041826</name>
</gene>
<dbReference type="CDD" id="cd02947">
    <property type="entry name" value="TRX_family"/>
    <property type="match status" value="1"/>
</dbReference>
<reference evidence="2 3" key="1">
    <citation type="submission" date="2024-04" db="EMBL/GenBank/DDBJ databases">
        <title>Tritrichomonas musculus Genome.</title>
        <authorList>
            <person name="Alves-Ferreira E."/>
            <person name="Grigg M."/>
            <person name="Lorenzi H."/>
            <person name="Galac M."/>
        </authorList>
    </citation>
    <scope>NUCLEOTIDE SEQUENCE [LARGE SCALE GENOMIC DNA]</scope>
    <source>
        <strain evidence="2 3">EAF2021</strain>
    </source>
</reference>
<sequence>MSNPPEDDGDEVKNILKFDGDEKLLRSYIEKSPLACLVFSAVWCPSCRRLSQQIIQLAGKYQTVMFVHIDVQESPELSSSFGVVKIPTTKISRVDGDKIVEVAEIVGASATRLKDKLNELLPDNNAQEEPEQD</sequence>
<dbReference type="EMBL" id="JAPFFF010000007">
    <property type="protein sequence ID" value="KAK8886363.1"/>
    <property type="molecule type" value="Genomic_DNA"/>
</dbReference>